<feature type="region of interest" description="Disordered" evidence="2">
    <location>
        <begin position="1"/>
        <end position="320"/>
    </location>
</feature>
<name>A0A9Q0GGK7_9ROSI</name>
<evidence type="ECO:0008006" key="5">
    <source>
        <dbReference type="Google" id="ProtNLM"/>
    </source>
</evidence>
<dbReference type="PANTHER" id="PTHR31762:SF10">
    <property type="entry name" value="FAS-BINDING FACTOR-LIKE PROTEIN"/>
    <property type="match status" value="1"/>
</dbReference>
<evidence type="ECO:0000256" key="1">
    <source>
        <dbReference type="SAM" id="Coils"/>
    </source>
</evidence>
<feature type="compositionally biased region" description="Low complexity" evidence="2">
    <location>
        <begin position="13"/>
        <end position="29"/>
    </location>
</feature>
<dbReference type="AlphaFoldDB" id="A0A9Q0GGK7"/>
<dbReference type="Proteomes" id="UP001141552">
    <property type="component" value="Unassembled WGS sequence"/>
</dbReference>
<feature type="compositionally biased region" description="Polar residues" evidence="2">
    <location>
        <begin position="152"/>
        <end position="166"/>
    </location>
</feature>
<evidence type="ECO:0000313" key="4">
    <source>
        <dbReference type="Proteomes" id="UP001141552"/>
    </source>
</evidence>
<reference evidence="3" key="2">
    <citation type="journal article" date="2023" name="Plants (Basel)">
        <title>Annotation of the Turnera subulata (Passifloraceae) Draft Genome Reveals the S-Locus Evolved after the Divergence of Turneroideae from Passifloroideae in a Stepwise Manner.</title>
        <authorList>
            <person name="Henning P.M."/>
            <person name="Roalson E.H."/>
            <person name="Mir W."/>
            <person name="McCubbin A.G."/>
            <person name="Shore J.S."/>
        </authorList>
    </citation>
    <scope>NUCLEOTIDE SEQUENCE</scope>
    <source>
        <strain evidence="3">F60SS</strain>
    </source>
</reference>
<sequence>MDRRLRPVHLKQSSAMGSPMTPSSPSMSPLQLRHSRSGSTGTPNMKKAHTKAAAQRLAQVMSHQSTDDDEEDEEDLNYEYNPSSSIGSIGLGGGRRMVPRSPMKRPNIPARVKSYQSADEDDDADEPITYKPGTGSVGRAGGRSMRARSPATVRTRQEQQPSTHATPVTRPSPVRNSLETPSSAPSSTAQPPTQPASNIEVSSSTPTTTMAGRPANIAVGHSSPLRASLSGRSSNNSDDVGSPARSSTPGRISTISAEKSSSGRPSNISVEKNSAHSSMPGRPEQPLSARSTPGGRLGVKTVPLPSATSAAPRPFPIVPAELPNRRDQRMSLDLGSMKLRAGSGNHNSNSNLQDEIDMLQEENENLMDKVGNIVFLCKLRLAAERCEEAEARARQLEKQVATLGEGVTLDARLLSRQALKLRCLCVIFCFDKIIYCCLSQFDRKEAALQQRESLSRSYDDQCNIPVVLLQAALKVAEQTTKSDELAALKMDAEIAREEAASAMEQLTEAASEVKSLRNMTQRMILTQEEMEEVVLKRCWLAWYWNLCVRHAIHAEIAKARYEYWSSFAPLPYEIVVAAGQRAMEEETEENNDSEERQRVLREAREISGEGTVESMLLVEKGLREQASLKVGEAVAFAMAQQRRSQILKSDEVKLAGEAYLEAFELTQDESEDVRFKQAWLAYFWRRAKDHGVEPDIAEDRLQFWINHSNRSSFSHDAVEVERGLLELRKLGLENQLWQAARKGLETDAMSKAHLESNF</sequence>
<dbReference type="GO" id="GO:0000911">
    <property type="term" value="P:cytokinesis by cell plate formation"/>
    <property type="evidence" value="ECO:0007669"/>
    <property type="project" value="InterPro"/>
</dbReference>
<keyword evidence="1" id="KW-0175">Coiled coil</keyword>
<dbReference type="InterPro" id="IPR040321">
    <property type="entry name" value="SCD2-like"/>
</dbReference>
<feature type="compositionally biased region" description="Low complexity" evidence="2">
    <location>
        <begin position="142"/>
        <end position="151"/>
    </location>
</feature>
<dbReference type="OrthoDB" id="2014962at2759"/>
<proteinExistence type="predicted"/>
<feature type="compositionally biased region" description="Acidic residues" evidence="2">
    <location>
        <begin position="67"/>
        <end position="77"/>
    </location>
</feature>
<dbReference type="EMBL" id="JAKUCV010000518">
    <property type="protein sequence ID" value="KAJ4849700.1"/>
    <property type="molecule type" value="Genomic_DNA"/>
</dbReference>
<evidence type="ECO:0000313" key="3">
    <source>
        <dbReference type="EMBL" id="KAJ4849700.1"/>
    </source>
</evidence>
<feature type="coiled-coil region" evidence="1">
    <location>
        <begin position="349"/>
        <end position="406"/>
    </location>
</feature>
<organism evidence="3 4">
    <name type="scientific">Turnera subulata</name>
    <dbReference type="NCBI Taxonomy" id="218843"/>
    <lineage>
        <taxon>Eukaryota</taxon>
        <taxon>Viridiplantae</taxon>
        <taxon>Streptophyta</taxon>
        <taxon>Embryophyta</taxon>
        <taxon>Tracheophyta</taxon>
        <taxon>Spermatophyta</taxon>
        <taxon>Magnoliopsida</taxon>
        <taxon>eudicotyledons</taxon>
        <taxon>Gunneridae</taxon>
        <taxon>Pentapetalae</taxon>
        <taxon>rosids</taxon>
        <taxon>fabids</taxon>
        <taxon>Malpighiales</taxon>
        <taxon>Passifloraceae</taxon>
        <taxon>Turnera</taxon>
    </lineage>
</organism>
<feature type="coiled-coil region" evidence="1">
    <location>
        <begin position="485"/>
        <end position="519"/>
    </location>
</feature>
<keyword evidence="4" id="KW-1185">Reference proteome</keyword>
<dbReference type="PANTHER" id="PTHR31762">
    <property type="entry name" value="FAS-BINDING FACTOR-LIKE PROTEIN"/>
    <property type="match status" value="1"/>
</dbReference>
<feature type="compositionally biased region" description="Low complexity" evidence="2">
    <location>
        <begin position="180"/>
        <end position="197"/>
    </location>
</feature>
<protein>
    <recommendedName>
        <fullName evidence="5">Coiled-coil domain-containing protein SCD2</fullName>
    </recommendedName>
</protein>
<comment type="caution">
    <text evidence="3">The sequence shown here is derived from an EMBL/GenBank/DDBJ whole genome shotgun (WGS) entry which is preliminary data.</text>
</comment>
<gene>
    <name evidence="3" type="ORF">Tsubulata_006726</name>
</gene>
<reference evidence="3" key="1">
    <citation type="submission" date="2022-02" db="EMBL/GenBank/DDBJ databases">
        <authorList>
            <person name="Henning P.M."/>
            <person name="McCubbin A.G."/>
            <person name="Shore J.S."/>
        </authorList>
    </citation>
    <scope>NUCLEOTIDE SEQUENCE</scope>
    <source>
        <strain evidence="3">F60SS</strain>
        <tissue evidence="3">Leaves</tissue>
    </source>
</reference>
<evidence type="ECO:0000256" key="2">
    <source>
        <dbReference type="SAM" id="MobiDB-lite"/>
    </source>
</evidence>
<feature type="coiled-coil region" evidence="1">
    <location>
        <begin position="576"/>
        <end position="603"/>
    </location>
</feature>
<feature type="compositionally biased region" description="Polar residues" evidence="2">
    <location>
        <begin position="230"/>
        <end position="277"/>
    </location>
</feature>
<accession>A0A9Q0GGK7</accession>
<feature type="compositionally biased region" description="Polar residues" evidence="2">
    <location>
        <begin position="199"/>
        <end position="210"/>
    </location>
</feature>